<keyword evidence="3" id="KW-1185">Reference proteome</keyword>
<dbReference type="AlphaFoldDB" id="A0A517SCR3"/>
<feature type="signal peptide" evidence="1">
    <location>
        <begin position="1"/>
        <end position="24"/>
    </location>
</feature>
<dbReference type="OrthoDB" id="5398179at2"/>
<feature type="chain" id="PRO_5022096286" description="RND transporter" evidence="1">
    <location>
        <begin position="25"/>
        <end position="120"/>
    </location>
</feature>
<evidence type="ECO:0000256" key="1">
    <source>
        <dbReference type="SAM" id="SignalP"/>
    </source>
</evidence>
<dbReference type="InParanoid" id="A0A517SCR3"/>
<dbReference type="KEGG" id="ccos:Pan44_19480"/>
<sequence precursor="true">MKFRTWIITSTAVALAAVMGCGKAGTQPAAGTADVAAKEGASSEAGHIHDGWWCTEHGVPEDICGLCSSKVAAEMQKKGDWCKEHDRPESQCFLCHPELEAKFAAQYEAKYGKKPPKREG</sequence>
<evidence type="ECO:0000313" key="3">
    <source>
        <dbReference type="Proteomes" id="UP000315700"/>
    </source>
</evidence>
<dbReference type="EMBL" id="CP036271">
    <property type="protein sequence ID" value="QDT53922.1"/>
    <property type="molecule type" value="Genomic_DNA"/>
</dbReference>
<protein>
    <recommendedName>
        <fullName evidence="4">RND transporter</fullName>
    </recommendedName>
</protein>
<evidence type="ECO:0000313" key="2">
    <source>
        <dbReference type="EMBL" id="QDT53922.1"/>
    </source>
</evidence>
<dbReference type="Proteomes" id="UP000315700">
    <property type="component" value="Chromosome"/>
</dbReference>
<proteinExistence type="predicted"/>
<name>A0A517SCR3_9PLAN</name>
<gene>
    <name evidence="2" type="ORF">Pan44_19480</name>
</gene>
<dbReference type="PROSITE" id="PS51257">
    <property type="entry name" value="PROKAR_LIPOPROTEIN"/>
    <property type="match status" value="1"/>
</dbReference>
<accession>A0A517SCR3</accession>
<dbReference type="RefSeq" id="WP_145029530.1">
    <property type="nucleotide sequence ID" value="NZ_CP036271.1"/>
</dbReference>
<organism evidence="2 3">
    <name type="scientific">Caulifigura coniformis</name>
    <dbReference type="NCBI Taxonomy" id="2527983"/>
    <lineage>
        <taxon>Bacteria</taxon>
        <taxon>Pseudomonadati</taxon>
        <taxon>Planctomycetota</taxon>
        <taxon>Planctomycetia</taxon>
        <taxon>Planctomycetales</taxon>
        <taxon>Planctomycetaceae</taxon>
        <taxon>Caulifigura</taxon>
    </lineage>
</organism>
<keyword evidence="1" id="KW-0732">Signal</keyword>
<reference evidence="2 3" key="1">
    <citation type="submission" date="2019-02" db="EMBL/GenBank/DDBJ databases">
        <title>Deep-cultivation of Planctomycetes and their phenomic and genomic characterization uncovers novel biology.</title>
        <authorList>
            <person name="Wiegand S."/>
            <person name="Jogler M."/>
            <person name="Boedeker C."/>
            <person name="Pinto D."/>
            <person name="Vollmers J."/>
            <person name="Rivas-Marin E."/>
            <person name="Kohn T."/>
            <person name="Peeters S.H."/>
            <person name="Heuer A."/>
            <person name="Rast P."/>
            <person name="Oberbeckmann S."/>
            <person name="Bunk B."/>
            <person name="Jeske O."/>
            <person name="Meyerdierks A."/>
            <person name="Storesund J.E."/>
            <person name="Kallscheuer N."/>
            <person name="Luecker S."/>
            <person name="Lage O.M."/>
            <person name="Pohl T."/>
            <person name="Merkel B.J."/>
            <person name="Hornburger P."/>
            <person name="Mueller R.-W."/>
            <person name="Bruemmer F."/>
            <person name="Labrenz M."/>
            <person name="Spormann A.M."/>
            <person name="Op den Camp H."/>
            <person name="Overmann J."/>
            <person name="Amann R."/>
            <person name="Jetten M.S.M."/>
            <person name="Mascher T."/>
            <person name="Medema M.H."/>
            <person name="Devos D.P."/>
            <person name="Kaster A.-K."/>
            <person name="Ovreas L."/>
            <person name="Rohde M."/>
            <person name="Galperin M.Y."/>
            <person name="Jogler C."/>
        </authorList>
    </citation>
    <scope>NUCLEOTIDE SEQUENCE [LARGE SCALE GENOMIC DNA]</scope>
    <source>
        <strain evidence="2 3">Pan44</strain>
    </source>
</reference>
<evidence type="ECO:0008006" key="4">
    <source>
        <dbReference type="Google" id="ProtNLM"/>
    </source>
</evidence>